<evidence type="ECO:0000259" key="1">
    <source>
        <dbReference type="Pfam" id="PF07486"/>
    </source>
</evidence>
<keyword evidence="3" id="KW-1185">Reference proteome</keyword>
<evidence type="ECO:0000313" key="3">
    <source>
        <dbReference type="Proteomes" id="UP001055156"/>
    </source>
</evidence>
<dbReference type="InterPro" id="IPR042047">
    <property type="entry name" value="SleB_dom1"/>
</dbReference>
<dbReference type="Proteomes" id="UP001055156">
    <property type="component" value="Unassembled WGS sequence"/>
</dbReference>
<evidence type="ECO:0000313" key="2">
    <source>
        <dbReference type="EMBL" id="GJE28944.1"/>
    </source>
</evidence>
<accession>A0ABQ4TEI4</accession>
<dbReference type="Gene3D" id="1.10.10.2520">
    <property type="entry name" value="Cell wall hydrolase SleB, domain 1"/>
    <property type="match status" value="1"/>
</dbReference>
<dbReference type="RefSeq" id="WP_238312997.1">
    <property type="nucleotide sequence ID" value="NZ_BPQV01000012.1"/>
</dbReference>
<gene>
    <name evidence="2" type="ORF">LKMONMHP_3819</name>
</gene>
<reference evidence="2" key="2">
    <citation type="submission" date="2021-08" db="EMBL/GenBank/DDBJ databases">
        <authorList>
            <person name="Tani A."/>
            <person name="Ola A."/>
            <person name="Ogura Y."/>
            <person name="Katsura K."/>
            <person name="Hayashi T."/>
        </authorList>
    </citation>
    <scope>NUCLEOTIDE SEQUENCE</scope>
    <source>
        <strain evidence="2">NBRC 15689</strain>
    </source>
</reference>
<name>A0ABQ4TEI4_METOR</name>
<proteinExistence type="predicted"/>
<reference evidence="2" key="1">
    <citation type="journal article" date="2021" name="Front. Microbiol.">
        <title>Comprehensive Comparative Genomics and Phenotyping of Methylobacterium Species.</title>
        <authorList>
            <person name="Alessa O."/>
            <person name="Ogura Y."/>
            <person name="Fujitani Y."/>
            <person name="Takami H."/>
            <person name="Hayashi T."/>
            <person name="Sahin N."/>
            <person name="Tani A."/>
        </authorList>
    </citation>
    <scope>NUCLEOTIDE SEQUENCE</scope>
    <source>
        <strain evidence="2">NBRC 15689</strain>
    </source>
</reference>
<feature type="domain" description="Cell wall hydrolase SleB" evidence="1">
    <location>
        <begin position="250"/>
        <end position="360"/>
    </location>
</feature>
<dbReference type="Pfam" id="PF07486">
    <property type="entry name" value="Hydrolase_2"/>
    <property type="match status" value="1"/>
</dbReference>
<dbReference type="InterPro" id="IPR011105">
    <property type="entry name" value="Cell_wall_hydrolase_SleB"/>
</dbReference>
<sequence length="367" mass="38431">MAPWAGALGLVISFTADAGTESAIGSSLVRALDARVAPPLPAGTVLIGALDAEALAAPLRLDASLLRDDLKSHARVFPVPARESKGDAAVAIGASFERAAVALREQRSVGLITGEGEGIAGVFSAGVATWNPDLEPEGFTAVPDLGLGLAPGAEGDTLGEDDLAASDGATPTVPRAVALSSTTPAPADATPIEVAAASLALPGYSPRLDAAPSPVLPESARHRYADLIAPDAMDREQRCLAEAVYFEARSESEEGQAAVAQVVLNRVKSGLYPSNVCGVVYQNRHRYMGCQFSFACEGKSLRITDAGSWQTATRIASAVIEGRTYLSEVGGATHYHADYVRPGWSRRLRKMDVIGRHIFYQLKRGQT</sequence>
<dbReference type="EMBL" id="BPQV01000012">
    <property type="protein sequence ID" value="GJE28944.1"/>
    <property type="molecule type" value="Genomic_DNA"/>
</dbReference>
<organism evidence="2 3">
    <name type="scientific">Methylobacterium organophilum</name>
    <dbReference type="NCBI Taxonomy" id="410"/>
    <lineage>
        <taxon>Bacteria</taxon>
        <taxon>Pseudomonadati</taxon>
        <taxon>Pseudomonadota</taxon>
        <taxon>Alphaproteobacteria</taxon>
        <taxon>Hyphomicrobiales</taxon>
        <taxon>Methylobacteriaceae</taxon>
        <taxon>Methylobacterium</taxon>
    </lineage>
</organism>
<comment type="caution">
    <text evidence="2">The sequence shown here is derived from an EMBL/GenBank/DDBJ whole genome shotgun (WGS) entry which is preliminary data.</text>
</comment>
<protein>
    <recommendedName>
        <fullName evidence="1">Cell wall hydrolase SleB domain-containing protein</fullName>
    </recommendedName>
</protein>